<gene>
    <name evidence="1" type="ORF">RPERSI_LOCUS9302</name>
</gene>
<reference evidence="1" key="1">
    <citation type="submission" date="2021-06" db="EMBL/GenBank/DDBJ databases">
        <authorList>
            <person name="Kallberg Y."/>
            <person name="Tangrot J."/>
            <person name="Rosling A."/>
        </authorList>
    </citation>
    <scope>NUCLEOTIDE SEQUENCE</scope>
    <source>
        <strain evidence="1">MA461A</strain>
    </source>
</reference>
<dbReference type="Proteomes" id="UP000789920">
    <property type="component" value="Unassembled WGS sequence"/>
</dbReference>
<feature type="non-terminal residue" evidence="1">
    <location>
        <position position="1"/>
    </location>
</feature>
<organism evidence="1 2">
    <name type="scientific">Racocetra persica</name>
    <dbReference type="NCBI Taxonomy" id="160502"/>
    <lineage>
        <taxon>Eukaryota</taxon>
        <taxon>Fungi</taxon>
        <taxon>Fungi incertae sedis</taxon>
        <taxon>Mucoromycota</taxon>
        <taxon>Glomeromycotina</taxon>
        <taxon>Glomeromycetes</taxon>
        <taxon>Diversisporales</taxon>
        <taxon>Gigasporaceae</taxon>
        <taxon>Racocetra</taxon>
    </lineage>
</organism>
<protein>
    <submittedName>
        <fullName evidence="1">2131_t:CDS:1</fullName>
    </submittedName>
</protein>
<proteinExistence type="predicted"/>
<name>A0ACA9NZ96_9GLOM</name>
<dbReference type="EMBL" id="CAJVQC010017480">
    <property type="protein sequence ID" value="CAG8685067.1"/>
    <property type="molecule type" value="Genomic_DNA"/>
</dbReference>
<accession>A0ACA9NZ96</accession>
<sequence length="85" mass="9840">ENNKISSYLQAIVENCEENDENKGEENDESKGKENDEYEGEKYEGIFLRGKLDSDDELYAENVTDHKVLDMDIIDIDTMNIDEVM</sequence>
<evidence type="ECO:0000313" key="1">
    <source>
        <dbReference type="EMBL" id="CAG8685067.1"/>
    </source>
</evidence>
<evidence type="ECO:0000313" key="2">
    <source>
        <dbReference type="Proteomes" id="UP000789920"/>
    </source>
</evidence>
<keyword evidence="2" id="KW-1185">Reference proteome</keyword>
<comment type="caution">
    <text evidence="1">The sequence shown here is derived from an EMBL/GenBank/DDBJ whole genome shotgun (WGS) entry which is preliminary data.</text>
</comment>